<feature type="domain" description="Thioredoxin" evidence="6">
    <location>
        <begin position="40"/>
        <end position="204"/>
    </location>
</feature>
<keyword evidence="3" id="KW-0479">Metal-binding</keyword>
<dbReference type="Gene3D" id="3.40.30.10">
    <property type="entry name" value="Glutaredoxin"/>
    <property type="match status" value="1"/>
</dbReference>
<evidence type="ECO:0000256" key="4">
    <source>
        <dbReference type="PIRSR" id="PIRSR603782-2"/>
    </source>
</evidence>
<feature type="binding site" evidence="3">
    <location>
        <position position="78"/>
    </location>
    <ligand>
        <name>Cu cation</name>
        <dbReference type="ChEBI" id="CHEBI:23378"/>
    </ligand>
</feature>
<gene>
    <name evidence="7" type="ORF">SAMN06264849_10365</name>
</gene>
<proteinExistence type="inferred from homology"/>
<name>A0A521C1H7_9BACL</name>
<keyword evidence="2 3" id="KW-0186">Copper</keyword>
<dbReference type="InterPro" id="IPR003782">
    <property type="entry name" value="SCO1/SenC"/>
</dbReference>
<dbReference type="InterPro" id="IPR036249">
    <property type="entry name" value="Thioredoxin-like_sf"/>
</dbReference>
<comment type="similarity">
    <text evidence="1">Belongs to the SCO1/2 family.</text>
</comment>
<dbReference type="SUPFAM" id="SSF52833">
    <property type="entry name" value="Thioredoxin-like"/>
    <property type="match status" value="1"/>
</dbReference>
<dbReference type="PROSITE" id="PS51257">
    <property type="entry name" value="PROKAR_LIPOPROTEIN"/>
    <property type="match status" value="1"/>
</dbReference>
<dbReference type="GO" id="GO:0046872">
    <property type="term" value="F:metal ion binding"/>
    <property type="evidence" value="ECO:0007669"/>
    <property type="project" value="UniProtKB-KW"/>
</dbReference>
<feature type="disulfide bond" description="Redox-active" evidence="4">
    <location>
        <begin position="78"/>
        <end position="82"/>
    </location>
</feature>
<dbReference type="EMBL" id="FXTI01000003">
    <property type="protein sequence ID" value="SMO53238.1"/>
    <property type="molecule type" value="Genomic_DNA"/>
</dbReference>
<organism evidence="7 8">
    <name type="scientific">Melghirimyces algeriensis</name>
    <dbReference type="NCBI Taxonomy" id="910412"/>
    <lineage>
        <taxon>Bacteria</taxon>
        <taxon>Bacillati</taxon>
        <taxon>Bacillota</taxon>
        <taxon>Bacilli</taxon>
        <taxon>Bacillales</taxon>
        <taxon>Thermoactinomycetaceae</taxon>
        <taxon>Melghirimyces</taxon>
    </lineage>
</organism>
<evidence type="ECO:0000256" key="2">
    <source>
        <dbReference type="ARBA" id="ARBA00023008"/>
    </source>
</evidence>
<reference evidence="7 8" key="1">
    <citation type="submission" date="2017-05" db="EMBL/GenBank/DDBJ databases">
        <authorList>
            <person name="Varghese N."/>
            <person name="Submissions S."/>
        </authorList>
    </citation>
    <scope>NUCLEOTIDE SEQUENCE [LARGE SCALE GENOMIC DNA]</scope>
    <source>
        <strain evidence="7 8">DSM 45474</strain>
    </source>
</reference>
<sequence>MKKNAVWMLLLLSILVLAGCGVADETGEKKEEKTESSQKTALNWPVEDFRYTDHEGNKFGLSDLKGKIWIADFIFTNCNTICPPMTANMEKVQSELKESGLDVQFVSFSIDPERDTPEVLTKFAKQHHANLSNWHFLTGYPFDDIQDLAESSFRMKIQKDPDSDQVIHGSSFYLIDSSGKVVYQYNGMKPDVQEIIQDVQSLQKEG</sequence>
<accession>A0A521C1H7</accession>
<dbReference type="PANTHER" id="PTHR12151:SF25">
    <property type="entry name" value="LINALOOL DEHYDRATASE_ISOMERASE DOMAIN-CONTAINING PROTEIN"/>
    <property type="match status" value="1"/>
</dbReference>
<evidence type="ECO:0000259" key="6">
    <source>
        <dbReference type="PROSITE" id="PS51352"/>
    </source>
</evidence>
<protein>
    <submittedName>
        <fullName evidence="7">Protein SCO1/2</fullName>
    </submittedName>
</protein>
<evidence type="ECO:0000313" key="8">
    <source>
        <dbReference type="Proteomes" id="UP000315636"/>
    </source>
</evidence>
<evidence type="ECO:0000256" key="5">
    <source>
        <dbReference type="SAM" id="SignalP"/>
    </source>
</evidence>
<keyword evidence="5" id="KW-0732">Signal</keyword>
<dbReference type="PANTHER" id="PTHR12151">
    <property type="entry name" value="ELECTRON TRANSPORT PROTIN SCO1/SENC FAMILY MEMBER"/>
    <property type="match status" value="1"/>
</dbReference>
<dbReference type="CDD" id="cd02968">
    <property type="entry name" value="SCO"/>
    <property type="match status" value="1"/>
</dbReference>
<feature type="binding site" evidence="3">
    <location>
        <position position="82"/>
    </location>
    <ligand>
        <name>Cu cation</name>
        <dbReference type="ChEBI" id="CHEBI:23378"/>
    </ligand>
</feature>
<keyword evidence="4" id="KW-1015">Disulfide bond</keyword>
<dbReference type="Proteomes" id="UP000315636">
    <property type="component" value="Unassembled WGS sequence"/>
</dbReference>
<keyword evidence="8" id="KW-1185">Reference proteome</keyword>
<dbReference type="Pfam" id="PF02630">
    <property type="entry name" value="SCO1-SenC"/>
    <property type="match status" value="1"/>
</dbReference>
<evidence type="ECO:0000256" key="1">
    <source>
        <dbReference type="ARBA" id="ARBA00010996"/>
    </source>
</evidence>
<evidence type="ECO:0000256" key="3">
    <source>
        <dbReference type="PIRSR" id="PIRSR603782-1"/>
    </source>
</evidence>
<feature type="signal peptide" evidence="5">
    <location>
        <begin position="1"/>
        <end position="18"/>
    </location>
</feature>
<feature type="chain" id="PRO_5039313652" evidence="5">
    <location>
        <begin position="19"/>
        <end position="206"/>
    </location>
</feature>
<dbReference type="InterPro" id="IPR013766">
    <property type="entry name" value="Thioredoxin_domain"/>
</dbReference>
<dbReference type="AlphaFoldDB" id="A0A521C1H7"/>
<evidence type="ECO:0000313" key="7">
    <source>
        <dbReference type="EMBL" id="SMO53238.1"/>
    </source>
</evidence>
<feature type="binding site" evidence="3">
    <location>
        <position position="168"/>
    </location>
    <ligand>
        <name>Cu cation</name>
        <dbReference type="ChEBI" id="CHEBI:23378"/>
    </ligand>
</feature>
<dbReference type="PROSITE" id="PS51352">
    <property type="entry name" value="THIOREDOXIN_2"/>
    <property type="match status" value="1"/>
</dbReference>